<evidence type="ECO:0000313" key="1">
    <source>
        <dbReference type="EMBL" id="CAF4704332.1"/>
    </source>
</evidence>
<dbReference type="AlphaFoldDB" id="A0A821IK92"/>
<proteinExistence type="predicted"/>
<comment type="caution">
    <text evidence="1">The sequence shown here is derived from an EMBL/GenBank/DDBJ whole genome shotgun (WGS) entry which is preliminary data.</text>
</comment>
<evidence type="ECO:0000313" key="2">
    <source>
        <dbReference type="Proteomes" id="UP000663873"/>
    </source>
</evidence>
<gene>
    <name evidence="1" type="ORF">UJA718_LOCUS36403</name>
</gene>
<organism evidence="1 2">
    <name type="scientific">Rotaria socialis</name>
    <dbReference type="NCBI Taxonomy" id="392032"/>
    <lineage>
        <taxon>Eukaryota</taxon>
        <taxon>Metazoa</taxon>
        <taxon>Spiralia</taxon>
        <taxon>Gnathifera</taxon>
        <taxon>Rotifera</taxon>
        <taxon>Eurotatoria</taxon>
        <taxon>Bdelloidea</taxon>
        <taxon>Philodinida</taxon>
        <taxon>Philodinidae</taxon>
        <taxon>Rotaria</taxon>
    </lineage>
</organism>
<feature type="non-terminal residue" evidence="1">
    <location>
        <position position="1"/>
    </location>
</feature>
<protein>
    <submittedName>
        <fullName evidence="1">Uncharacterized protein</fullName>
    </submittedName>
</protein>
<keyword evidence="2" id="KW-1185">Reference proteome</keyword>
<accession>A0A821IK92</accession>
<reference evidence="1" key="1">
    <citation type="submission" date="2021-02" db="EMBL/GenBank/DDBJ databases">
        <authorList>
            <person name="Nowell W R."/>
        </authorList>
    </citation>
    <scope>NUCLEOTIDE SEQUENCE</scope>
</reference>
<name>A0A821IK92_9BILA</name>
<dbReference type="Proteomes" id="UP000663873">
    <property type="component" value="Unassembled WGS sequence"/>
</dbReference>
<dbReference type="EMBL" id="CAJOBP010035069">
    <property type="protein sequence ID" value="CAF4704332.1"/>
    <property type="molecule type" value="Genomic_DNA"/>
</dbReference>
<sequence>PHPTCEIGLLVCSVDKLSRFDIDLQCVDDNDDHNHRSSLCVCVMVEEEDEQQVDVQ</sequence>